<dbReference type="Pfam" id="PF02018">
    <property type="entry name" value="CBM_4_9"/>
    <property type="match status" value="1"/>
</dbReference>
<name>A0ABS9Y2F6_9ACTN</name>
<proteinExistence type="predicted"/>
<reference evidence="3" key="1">
    <citation type="submission" date="2022-03" db="EMBL/GenBank/DDBJ databases">
        <title>Streptomyces 7R015 and 7R016 isolated from Barleria lupulina in Thailand.</title>
        <authorList>
            <person name="Kanchanasin P."/>
            <person name="Phongsopitanun W."/>
            <person name="Tanasupawat S."/>
        </authorList>
    </citation>
    <scope>NUCLEOTIDE SEQUENCE</scope>
    <source>
        <strain evidence="3">7R015</strain>
    </source>
</reference>
<gene>
    <name evidence="3" type="ORF">MQP27_09730</name>
</gene>
<evidence type="ECO:0000259" key="2">
    <source>
        <dbReference type="Pfam" id="PF02018"/>
    </source>
</evidence>
<dbReference type="InterPro" id="IPR008979">
    <property type="entry name" value="Galactose-bd-like_sf"/>
</dbReference>
<dbReference type="EMBL" id="JALDAY010000003">
    <property type="protein sequence ID" value="MCI3271389.1"/>
    <property type="molecule type" value="Genomic_DNA"/>
</dbReference>
<accession>A0ABS9Y2F6</accession>
<comment type="caution">
    <text evidence="3">The sequence shown here is derived from an EMBL/GenBank/DDBJ whole genome shotgun (WGS) entry which is preliminary data.</text>
</comment>
<protein>
    <recommendedName>
        <fullName evidence="2">CBM-cenC domain-containing protein</fullName>
    </recommendedName>
</protein>
<feature type="domain" description="CBM-cenC" evidence="2">
    <location>
        <begin position="879"/>
        <end position="1004"/>
    </location>
</feature>
<evidence type="ECO:0000313" key="3">
    <source>
        <dbReference type="EMBL" id="MCI3271389.1"/>
    </source>
</evidence>
<keyword evidence="4" id="KW-1185">Reference proteome</keyword>
<keyword evidence="1" id="KW-0378">Hydrolase</keyword>
<dbReference type="SUPFAM" id="SSF49785">
    <property type="entry name" value="Galactose-binding domain-like"/>
    <property type="match status" value="1"/>
</dbReference>
<dbReference type="Proteomes" id="UP001165269">
    <property type="component" value="Unassembled WGS sequence"/>
</dbReference>
<dbReference type="Gene3D" id="2.60.120.260">
    <property type="entry name" value="Galactose-binding domain-like"/>
    <property type="match status" value="1"/>
</dbReference>
<organism evidence="3 4">
    <name type="scientific">Streptomyces cylindrosporus</name>
    <dbReference type="NCBI Taxonomy" id="2927583"/>
    <lineage>
        <taxon>Bacteria</taxon>
        <taxon>Bacillati</taxon>
        <taxon>Actinomycetota</taxon>
        <taxon>Actinomycetes</taxon>
        <taxon>Kitasatosporales</taxon>
        <taxon>Streptomycetaceae</taxon>
        <taxon>Streptomyces</taxon>
    </lineage>
</organism>
<sequence>MASFSPRAEMLLAGVWTDITDRVFKRGDLRHTRGSSTPVVIPDPGDCRPQLNNKDGRFSPDNPVGPYYGQIDRNTPFRVSARAGTPGLDLTGNFTDAATTPDLAALDITGDIDVRLDATLANWTGYTASINTVHLVGKLDFSAGTKSWFVGTRDGLLYWEWSADGSNALSASSTAPPPVASNGRQAVRVTMDVDNGASGRTITFYTAPTMSGPWQQLGDTVVQAGTTSIFNSSTPLRIGQATGVNFTPPLGRFNSVQVRNGINGALVASPDFTVQAVGTTGFTDSAGRVWSLAGSASITDRRVRLYHEMAALPTRWHVSGKDVWVDGQSAGLLRRLGRGGKPLKSALRRRIPSYAPLAYWPMEEGSSATKASSPIAGVRSLSLTGVQWAQEDSLPSSEALPVLSSSTGVDRIMMGRVPAPASTLTEWGVQWLYRQNSVNTALRTFMRILSTGTVTEWSIQIKNDTTRVLGKDDDGNTIFTQDVATGTDLYNQWIKVEFNAVQNGGNVNWHLGFVKLDGSASAINSSFAGTIGRPTAVASPAAGYSADLDGMAIGHISVWPSDDTAAFDNALNGWTGETAGARLRRLATEEALPLRVNGAVALETPLGPQRTRAVLDLIGECVEADGGMLYEERGRGFLRYRDRNSLYNQPAQLVLDYTAPGLAPPLEPTPDDDGVTNDVTVSREDGASGQAVLDDGRLSVQSPPNGIGTGYDTSTTLNLATDDQAEPIAYWRLHLGTVEGPRYPRVHVMLHRASDLADQILAVDIGDKIIIRNPPAWLPPGDIELIVQGYEETIDEYAWDVIFNCTPATPWTVGDVQKPAGAWVDTSGSQLATAATSTATTLDVLATAGLPWTNDPFDSPWDLKISGEEVRVAAGGRLVNSNPFFDTDTSSWSAQNGSISWSTEIVHPQARGSLFITPNGTSTEGGATCALTPVGSIIPGASYVLSMWVYSPSGQTLDPSVDWFTAGGSYISTGFSAGTAVPAGQWTFLKITAVAPATASRASMRARHAGTPSQAQTWFAWAVRITQAKASWLHDAFGRTVSSSWGTSDAGLAWNQVGGGSASDYNVGSGYGSHILSTLDTSRRSAVTAPHADFDIYCDITTSALATGTESLYGAVTARMQDASNMYMARLQFTTSNTIVLSLRKVIADVQTELGTYTLAGITHVAGTFIRVRFQGRGTALKAKAWLASSSFEPGVWNIEATDSAITAANQYGTRSIRPTGNTNAATVEVRYDNYDVVTPQIFTVARSRNAIVKAQAAGADVRLARPTIVAL</sequence>
<dbReference type="RefSeq" id="WP_242763890.1">
    <property type="nucleotide sequence ID" value="NZ_JALDAY010000003.1"/>
</dbReference>
<evidence type="ECO:0000313" key="4">
    <source>
        <dbReference type="Proteomes" id="UP001165269"/>
    </source>
</evidence>
<evidence type="ECO:0000256" key="1">
    <source>
        <dbReference type="ARBA" id="ARBA00022801"/>
    </source>
</evidence>
<dbReference type="InterPro" id="IPR003305">
    <property type="entry name" value="CenC_carb-bd"/>
</dbReference>